<protein>
    <recommendedName>
        <fullName evidence="13">ATP-dependent RNA helicase</fullName>
        <ecNumber evidence="13">3.6.4.13</ecNumber>
    </recommendedName>
</protein>
<dbReference type="PROSITE" id="PS51192">
    <property type="entry name" value="HELICASE_ATP_BIND_1"/>
    <property type="match status" value="1"/>
</dbReference>
<dbReference type="EMBL" id="AJFE02078017">
    <property type="status" value="NOT_ANNOTATED_CDS"/>
    <property type="molecule type" value="Genomic_DNA"/>
</dbReference>
<dbReference type="InterPro" id="IPR014001">
    <property type="entry name" value="Helicase_ATP-bd"/>
</dbReference>
<dbReference type="InterPro" id="IPR000629">
    <property type="entry name" value="RNA-helicase_DEAD-box_CS"/>
</dbReference>
<keyword evidence="4 13" id="KW-0347">Helicase</keyword>
<organism evidence="18 19">
    <name type="scientific">Pan paniscus</name>
    <name type="common">Pygmy chimpanzee</name>
    <name type="synonym">Bonobo</name>
    <dbReference type="NCBI Taxonomy" id="9597"/>
    <lineage>
        <taxon>Eukaryota</taxon>
        <taxon>Metazoa</taxon>
        <taxon>Chordata</taxon>
        <taxon>Craniata</taxon>
        <taxon>Vertebrata</taxon>
        <taxon>Euteleostomi</taxon>
        <taxon>Mammalia</taxon>
        <taxon>Eutheria</taxon>
        <taxon>Euarchontoglires</taxon>
        <taxon>Primates</taxon>
        <taxon>Haplorrhini</taxon>
        <taxon>Catarrhini</taxon>
        <taxon>Hominidae</taxon>
        <taxon>Pan</taxon>
    </lineage>
</organism>
<keyword evidence="3 13" id="KW-0378">Hydrolase</keyword>
<keyword evidence="8" id="KW-0539">Nucleus</keyword>
<evidence type="ECO:0000256" key="6">
    <source>
        <dbReference type="ARBA" id="ARBA00022884"/>
    </source>
</evidence>
<dbReference type="FunFam" id="3.40.50.300:FF:001466">
    <property type="entry name" value="RNA helicase"/>
    <property type="match status" value="1"/>
</dbReference>
<reference evidence="18 19" key="1">
    <citation type="journal article" date="2012" name="Nature">
        <title>The bonobo genome compared with the chimpanzee and human genomes.</title>
        <authorList>
            <person name="Prufer K."/>
            <person name="Munch K."/>
            <person name="Hellmann I."/>
            <person name="Akagi K."/>
            <person name="Miller J.R."/>
            <person name="Walenz B."/>
            <person name="Koren S."/>
            <person name="Sutton G."/>
            <person name="Kodira C."/>
            <person name="Winer R."/>
            <person name="Knight J.R."/>
            <person name="Mullikin J.C."/>
            <person name="Meader S.J."/>
            <person name="Ponting C.P."/>
            <person name="Lunter G."/>
            <person name="Higashino S."/>
            <person name="Hobolth A."/>
            <person name="Dutheil J."/>
            <person name="Karakoc E."/>
            <person name="Alkan C."/>
            <person name="Sajjadian S."/>
            <person name="Catacchio C.R."/>
            <person name="Ventura M."/>
            <person name="Marques-Bonet T."/>
            <person name="Eichler E.E."/>
            <person name="Andre C."/>
            <person name="Atencia R."/>
            <person name="Mugisha L."/>
            <person name="Junhold J."/>
            <person name="Patterson N."/>
            <person name="Siebauer M."/>
            <person name="Good J.M."/>
            <person name="Fischer A."/>
            <person name="Ptak S.E."/>
            <person name="Lachmann M."/>
            <person name="Symer D.E."/>
            <person name="Mailund T."/>
            <person name="Schierup M.H."/>
            <person name="Andres A.M."/>
            <person name="Kelso J."/>
            <person name="Paabo S."/>
        </authorList>
    </citation>
    <scope>NUCLEOTIDE SEQUENCE [LARGE SCALE GENOMIC DNA]</scope>
</reference>
<dbReference type="STRING" id="9597.ENSPPAP00000009111"/>
<feature type="compositionally biased region" description="Basic and acidic residues" evidence="14">
    <location>
        <begin position="841"/>
        <end position="851"/>
    </location>
</feature>
<dbReference type="OrthoDB" id="422663at2759"/>
<dbReference type="GeneID" id="100974687"/>
<evidence type="ECO:0000256" key="7">
    <source>
        <dbReference type="ARBA" id="ARBA00023235"/>
    </source>
</evidence>
<evidence type="ECO:0000256" key="1">
    <source>
        <dbReference type="ARBA" id="ARBA00004604"/>
    </source>
</evidence>
<dbReference type="KEGG" id="pps:100974687"/>
<feature type="domain" description="Helicase C-terminal" evidence="16">
    <location>
        <begin position="480"/>
        <end position="659"/>
    </location>
</feature>
<sequence>MAPDLASQRHSESFPSVNSRPSVILPGREGRREGLPPGGGTRGSLVPTRPVPPSPAPLGTSPYSWSRSGPGRGGGAGSSRVPRGVPGPAVCAPGSLLHHASPTQAMAAADGSLFDNPRTFSRRSPAQASRQAKATKRKYQASSEAPPAKRRNETSFLPAKKSSVKETQRTFKGNAQKTFSPKKHSVSTSDRNQEERQCIKTSSLFKNNPDIPELHRPVVKQVQEKVFTSAAFHELGLHPHLISTINTVLKMSSMTSVQKQSIPVLLEGRDALVRSQTGSGKTLAYCIPVVQSLQAMESKIQRSDGPYALVLVPTRELALQSFDTVQKLLKPFTWIVPGVLMGGEKRKSEKARLRKGINILISTPGRLVDHIKSTKNIHFSRLRWLVFDEADRILDLGFEKDITVILNAVNAECQKRQNVLLSATLTEGVTRLADISLHDPVSISVLDKSHDQLNPKDKAVQEVCPPPAGDELDSFAIPESLKQHVTVVPSKLRLVCLAAFILQKCKFEKDQKMVVFFSSCELVEFHYSLFLQTLLSSSGAPASGQLPSASMRLKFLRLHGGMEQEERTAVFQEFSHSRRGVLLCTDVAARGLDLPQVTWIVQYNAPSSPAEYIHRIGRTARIGCHGSSLLILAPSEAEYVNSLASHKINVSEIKMEDILCVLTRDDCFKGKRWGAQKSRAVGPQEIRERATVLQTVFEDYVHSSERRVSWAKKALQSFIQAYATYPRELKHIFHVRSLHLGHVAKSFGLRDAPRNLSALTRKKRKAHVKRPDLHKKTQSKHSLAEILRSEYSSGMEAGVAKVKKQNAPGEPGGRPLQHSLQPTPCFGRGKTLKWRKTQKGLQRDSKTSQKV</sequence>
<dbReference type="Ensembl" id="ENSPPAT00000031751.1">
    <property type="protein sequence ID" value="ENSPPAP00000009111.1"/>
    <property type="gene ID" value="ENSPPAG00000027761.1"/>
</dbReference>
<evidence type="ECO:0000256" key="4">
    <source>
        <dbReference type="ARBA" id="ARBA00022806"/>
    </source>
</evidence>
<evidence type="ECO:0000259" key="17">
    <source>
        <dbReference type="PROSITE" id="PS51195"/>
    </source>
</evidence>
<dbReference type="InterPro" id="IPR001650">
    <property type="entry name" value="Helicase_C-like"/>
</dbReference>
<dbReference type="GO" id="GO:0005524">
    <property type="term" value="F:ATP binding"/>
    <property type="evidence" value="ECO:0007669"/>
    <property type="project" value="UniProtKB-UniRule"/>
</dbReference>
<feature type="region of interest" description="Disordered" evidence="14">
    <location>
        <begin position="797"/>
        <end position="851"/>
    </location>
</feature>
<keyword evidence="5 13" id="KW-0067">ATP-binding</keyword>
<dbReference type="PROSITE" id="PS51195">
    <property type="entry name" value="Q_MOTIF"/>
    <property type="match status" value="1"/>
</dbReference>
<dbReference type="InterPro" id="IPR014014">
    <property type="entry name" value="RNA_helicase_DEAD_Q_motif"/>
</dbReference>
<evidence type="ECO:0000256" key="5">
    <source>
        <dbReference type="ARBA" id="ARBA00022840"/>
    </source>
</evidence>
<comment type="catalytic activity">
    <reaction evidence="10">
        <text>ATP + H2O = ADP + phosphate + H(+)</text>
        <dbReference type="Rhea" id="RHEA:13065"/>
        <dbReference type="ChEBI" id="CHEBI:15377"/>
        <dbReference type="ChEBI" id="CHEBI:15378"/>
        <dbReference type="ChEBI" id="CHEBI:30616"/>
        <dbReference type="ChEBI" id="CHEBI:43474"/>
        <dbReference type="ChEBI" id="CHEBI:456216"/>
        <dbReference type="EC" id="3.6.4.13"/>
    </reaction>
    <physiologicalReaction direction="left-to-right" evidence="10">
        <dbReference type="Rhea" id="RHEA:13066"/>
    </physiologicalReaction>
</comment>
<dbReference type="SMART" id="SM00487">
    <property type="entry name" value="DEXDc"/>
    <property type="match status" value="1"/>
</dbReference>
<dbReference type="SUPFAM" id="SSF52540">
    <property type="entry name" value="P-loop containing nucleoside triphosphate hydrolases"/>
    <property type="match status" value="1"/>
</dbReference>
<dbReference type="AlphaFoldDB" id="A0A2R8ZX27"/>
<dbReference type="Bgee" id="ENSPPAG00000027761">
    <property type="expression patterns" value="Expressed in testis and 6 other cell types or tissues"/>
</dbReference>
<dbReference type="EMBL" id="AJFE02078018">
    <property type="status" value="NOT_ANNOTATED_CDS"/>
    <property type="molecule type" value="Genomic_DNA"/>
</dbReference>
<dbReference type="Pfam" id="PF13959">
    <property type="entry name" value="CTE_SPB4"/>
    <property type="match status" value="1"/>
</dbReference>
<dbReference type="Proteomes" id="UP000240080">
    <property type="component" value="Chromosome 9"/>
</dbReference>
<dbReference type="InterPro" id="IPR027417">
    <property type="entry name" value="P-loop_NTPase"/>
</dbReference>
<feature type="compositionally biased region" description="Polar residues" evidence="14">
    <location>
        <begin position="170"/>
        <end position="179"/>
    </location>
</feature>
<dbReference type="Gene3D" id="3.40.50.300">
    <property type="entry name" value="P-loop containing nucleotide triphosphate hydrolases"/>
    <property type="match status" value="2"/>
</dbReference>
<feature type="domain" description="DEAD-box RNA helicase Q" evidence="17">
    <location>
        <begin position="230"/>
        <end position="259"/>
    </location>
</feature>
<dbReference type="RefSeq" id="XP_003822455.1">
    <property type="nucleotide sequence ID" value="XM_003822407.6"/>
</dbReference>
<evidence type="ECO:0000313" key="18">
    <source>
        <dbReference type="Ensembl" id="ENSPPAP00000009111.1"/>
    </source>
</evidence>
<evidence type="ECO:0000259" key="16">
    <source>
        <dbReference type="PROSITE" id="PS51194"/>
    </source>
</evidence>
<dbReference type="GO" id="GO:0003724">
    <property type="term" value="F:RNA helicase activity"/>
    <property type="evidence" value="ECO:0007669"/>
    <property type="project" value="UniProtKB-EC"/>
</dbReference>
<comment type="function">
    <text evidence="11">May have DNA helicase activity and RNA helicase activity. Probably have ssDNA and RNA dependent ATPase activity. Plays a role in ribosome biogenesis and TP53/p53 regulation through its interaction with NPM1.</text>
</comment>
<dbReference type="SMART" id="SM00490">
    <property type="entry name" value="HELICc"/>
    <property type="match status" value="1"/>
</dbReference>
<evidence type="ECO:0000259" key="15">
    <source>
        <dbReference type="PROSITE" id="PS51192"/>
    </source>
</evidence>
<dbReference type="CTD" id="64794"/>
<evidence type="ECO:0000256" key="14">
    <source>
        <dbReference type="SAM" id="MobiDB-lite"/>
    </source>
</evidence>
<accession>A0A2R8ZX27</accession>
<dbReference type="Pfam" id="PF00270">
    <property type="entry name" value="DEAD"/>
    <property type="match status" value="1"/>
</dbReference>
<dbReference type="PROSITE" id="PS51194">
    <property type="entry name" value="HELICASE_CTER"/>
    <property type="match status" value="1"/>
</dbReference>
<dbReference type="InterPro" id="IPR011545">
    <property type="entry name" value="DEAD/DEAH_box_helicase_dom"/>
</dbReference>
<comment type="subcellular location">
    <subcellularLocation>
        <location evidence="1">Nucleus</location>
        <location evidence="1">Nucleolus</location>
    </subcellularLocation>
</comment>
<keyword evidence="6 13" id="KW-0694">RNA-binding</keyword>
<evidence type="ECO:0000256" key="3">
    <source>
        <dbReference type="ARBA" id="ARBA00022801"/>
    </source>
</evidence>
<dbReference type="GO" id="GO:0016887">
    <property type="term" value="F:ATP hydrolysis activity"/>
    <property type="evidence" value="ECO:0007669"/>
    <property type="project" value="RHEA"/>
</dbReference>
<feature type="short sequence motif" description="Q motif" evidence="12">
    <location>
        <begin position="230"/>
        <end position="259"/>
    </location>
</feature>
<dbReference type="PROSITE" id="PS00039">
    <property type="entry name" value="DEAD_ATP_HELICASE"/>
    <property type="match status" value="1"/>
</dbReference>
<evidence type="ECO:0000256" key="11">
    <source>
        <dbReference type="ARBA" id="ARBA00054056"/>
    </source>
</evidence>
<dbReference type="SMART" id="SM01178">
    <property type="entry name" value="DUF4217"/>
    <property type="match status" value="1"/>
</dbReference>
<reference evidence="18" key="3">
    <citation type="submission" date="2025-09" db="UniProtKB">
        <authorList>
            <consortium name="Ensembl"/>
        </authorList>
    </citation>
    <scope>IDENTIFICATION</scope>
</reference>
<evidence type="ECO:0000256" key="12">
    <source>
        <dbReference type="PROSITE-ProRule" id="PRU00552"/>
    </source>
</evidence>
<evidence type="ECO:0000256" key="10">
    <source>
        <dbReference type="ARBA" id="ARBA00049390"/>
    </source>
</evidence>
<dbReference type="EC" id="3.6.4.13" evidence="13"/>
<evidence type="ECO:0000256" key="8">
    <source>
        <dbReference type="ARBA" id="ARBA00023242"/>
    </source>
</evidence>
<dbReference type="CDD" id="cd18787">
    <property type="entry name" value="SF2_C_DEAD"/>
    <property type="match status" value="1"/>
</dbReference>
<keyword evidence="19" id="KW-1185">Reference proteome</keyword>
<dbReference type="InterPro" id="IPR025313">
    <property type="entry name" value="SPB4-like_CTE"/>
</dbReference>
<gene>
    <name evidence="18" type="primary">DDX31</name>
</gene>
<keyword evidence="2 13" id="KW-0547">Nucleotide-binding</keyword>
<reference evidence="18" key="2">
    <citation type="submission" date="2025-08" db="UniProtKB">
        <authorList>
            <consortium name="Ensembl"/>
        </authorList>
    </citation>
    <scope>IDENTIFICATION</scope>
</reference>
<dbReference type="CDD" id="cd17949">
    <property type="entry name" value="DEADc_DDX31"/>
    <property type="match status" value="1"/>
</dbReference>
<dbReference type="GO" id="GO:0042254">
    <property type="term" value="P:ribosome biogenesis"/>
    <property type="evidence" value="ECO:0007669"/>
    <property type="project" value="Ensembl"/>
</dbReference>
<dbReference type="GeneTree" id="ENSGT00550000075041"/>
<feature type="region of interest" description="Disordered" evidence="14">
    <location>
        <begin position="762"/>
        <end position="783"/>
    </location>
</feature>
<comment type="similarity">
    <text evidence="9">Belongs to the DEAD box helicase family. DDX31/DBP7 subfamily.</text>
</comment>
<feature type="domain" description="Helicase ATP-binding" evidence="15">
    <location>
        <begin position="262"/>
        <end position="443"/>
    </location>
</feature>
<feature type="compositionally biased region" description="Polar residues" evidence="14">
    <location>
        <begin position="118"/>
        <end position="132"/>
    </location>
</feature>
<evidence type="ECO:0000256" key="13">
    <source>
        <dbReference type="RuleBase" id="RU365068"/>
    </source>
</evidence>
<proteinExistence type="inferred from homology"/>
<evidence type="ECO:0000313" key="19">
    <source>
        <dbReference type="Proteomes" id="UP000240080"/>
    </source>
</evidence>
<dbReference type="Pfam" id="PF00271">
    <property type="entry name" value="Helicase_C"/>
    <property type="match status" value="1"/>
</dbReference>
<evidence type="ECO:0000256" key="2">
    <source>
        <dbReference type="ARBA" id="ARBA00022741"/>
    </source>
</evidence>
<comment type="domain">
    <text evidence="13">The Q motif is unique to and characteristic of the DEAD box family of RNA helicases and controls ATP binding and hydrolysis.</text>
</comment>
<dbReference type="GO" id="GO:0005794">
    <property type="term" value="C:Golgi apparatus"/>
    <property type="evidence" value="ECO:0007669"/>
    <property type="project" value="Ensembl"/>
</dbReference>
<keyword evidence="7" id="KW-0413">Isomerase</keyword>
<name>A0A2R8ZX27_PANPA</name>
<dbReference type="FunFam" id="3.40.50.300:FF:001399">
    <property type="entry name" value="RNA helicase"/>
    <property type="match status" value="1"/>
</dbReference>
<feature type="region of interest" description="Disordered" evidence="14">
    <location>
        <begin position="1"/>
        <end position="197"/>
    </location>
</feature>
<comment type="function">
    <text evidence="13">RNA helicase.</text>
</comment>
<evidence type="ECO:0000256" key="9">
    <source>
        <dbReference type="ARBA" id="ARBA00037933"/>
    </source>
</evidence>
<dbReference type="GO" id="GO:0005730">
    <property type="term" value="C:nucleolus"/>
    <property type="evidence" value="ECO:0007669"/>
    <property type="project" value="UniProtKB-SubCell"/>
</dbReference>
<dbReference type="GO" id="GO:0003723">
    <property type="term" value="F:RNA binding"/>
    <property type="evidence" value="ECO:0007669"/>
    <property type="project" value="UniProtKB-UniRule"/>
</dbReference>
<dbReference type="PANTHER" id="PTHR24031">
    <property type="entry name" value="RNA HELICASE"/>
    <property type="match status" value="1"/>
</dbReference>